<feature type="transmembrane region" description="Helical" evidence="2">
    <location>
        <begin position="408"/>
        <end position="428"/>
    </location>
</feature>
<protein>
    <submittedName>
        <fullName evidence="4">TIR domain-containing protein</fullName>
    </submittedName>
</protein>
<keyword evidence="5" id="KW-1185">Reference proteome</keyword>
<reference evidence="4 5" key="1">
    <citation type="submission" date="2019-09" db="EMBL/GenBank/DDBJ databases">
        <title>Goodfellowia gen. nov., a new genus of the Pseudonocardineae related to Actinoalloteichus, containing Goodfellowia coeruleoviolacea gen. nov., comb. nov. gen. nov., comb. nov.</title>
        <authorList>
            <person name="Labeda D."/>
        </authorList>
    </citation>
    <scope>NUCLEOTIDE SEQUENCE [LARGE SCALE GENOMIC DNA]</scope>
    <source>
        <strain evidence="4 5">AN110305</strain>
    </source>
</reference>
<accession>A0A5B2XEB1</accession>
<keyword evidence="2" id="KW-0812">Transmembrane</keyword>
<evidence type="ECO:0000256" key="2">
    <source>
        <dbReference type="SAM" id="Phobius"/>
    </source>
</evidence>
<evidence type="ECO:0000313" key="4">
    <source>
        <dbReference type="EMBL" id="KAA2261280.1"/>
    </source>
</evidence>
<feature type="transmembrane region" description="Helical" evidence="2">
    <location>
        <begin position="440"/>
        <end position="459"/>
    </location>
</feature>
<evidence type="ECO:0000259" key="3">
    <source>
        <dbReference type="Pfam" id="PF13676"/>
    </source>
</evidence>
<dbReference type="InterPro" id="IPR000157">
    <property type="entry name" value="TIR_dom"/>
</dbReference>
<dbReference type="GO" id="GO:0007165">
    <property type="term" value="P:signal transduction"/>
    <property type="evidence" value="ECO:0007669"/>
    <property type="project" value="InterPro"/>
</dbReference>
<organism evidence="4 5">
    <name type="scientific">Solihabitans fulvus</name>
    <dbReference type="NCBI Taxonomy" id="1892852"/>
    <lineage>
        <taxon>Bacteria</taxon>
        <taxon>Bacillati</taxon>
        <taxon>Actinomycetota</taxon>
        <taxon>Actinomycetes</taxon>
        <taxon>Pseudonocardiales</taxon>
        <taxon>Pseudonocardiaceae</taxon>
        <taxon>Solihabitans</taxon>
    </lineage>
</organism>
<comment type="caution">
    <text evidence="4">The sequence shown here is derived from an EMBL/GenBank/DDBJ whole genome shotgun (WGS) entry which is preliminary data.</text>
</comment>
<dbReference type="SUPFAM" id="SSF52200">
    <property type="entry name" value="Toll/Interleukin receptor TIR domain"/>
    <property type="match status" value="1"/>
</dbReference>
<feature type="compositionally biased region" description="Polar residues" evidence="1">
    <location>
        <begin position="20"/>
        <end position="30"/>
    </location>
</feature>
<feature type="domain" description="TIR" evidence="3">
    <location>
        <begin position="171"/>
        <end position="275"/>
    </location>
</feature>
<feature type="transmembrane region" description="Helical" evidence="2">
    <location>
        <begin position="359"/>
        <end position="387"/>
    </location>
</feature>
<keyword evidence="2" id="KW-1133">Transmembrane helix</keyword>
<dbReference type="AlphaFoldDB" id="A0A5B2XEB1"/>
<feature type="transmembrane region" description="Helical" evidence="2">
    <location>
        <begin position="547"/>
        <end position="566"/>
    </location>
</feature>
<keyword evidence="2" id="KW-0472">Membrane</keyword>
<evidence type="ECO:0000256" key="1">
    <source>
        <dbReference type="SAM" id="MobiDB-lite"/>
    </source>
</evidence>
<proteinExistence type="predicted"/>
<feature type="compositionally biased region" description="Low complexity" evidence="1">
    <location>
        <begin position="42"/>
        <end position="56"/>
    </location>
</feature>
<sequence>MRRASEPCVPTMPLVGAGDRSSTATGSSCASPPPLEAPSAKRPSSCWAPSSSASRRATPDAGVSSPRGMTGWCRARLRRARTCPPRRVSTGNRPRRRRQTPRRPTRVRSALLPRTAGLTSCQLSNPLAHRVRAIFAITMVFHARLTEQRFPTPSKPGNRRQRTGGSTVSGVFVNYRQGRHSAAVSALALLLARHFGSELVFCDTNLPPGGRYPDQLRAKLRTCDVLIAVLHAEWLQDLHARAERDDVDWVHYEIKTALEEKKVVLPVLLDDAGLPARDALPNDITELVMRQRMILRATHFTNDLGDLVLELENHVPRTWRPTTPREDKRASRARFPLTVIGWFAATLLLPLPFCLPMKMPLWAGLTVSAVVSALVLAAITLLIAMLQPVNWACYRLERRMAVLSFRSYLSRSWVVMVPATLMIVMGWLDLVAPIPGRWHVYAVVAGLIALGSWLQRVLLRQDTLDREWPPRVTLEPRGFRRAAVRLHTRLTTEPQWGRQRPRDSQEQAAAIYRDLTAARLTLLTKADRTRRGWLAHSQPDSGRPPCFLGWAASITILQSAALMVALDHDAASARMFLITVGVVLVTIGLTVLALCLDFSFHRSRYRWQAQEIAEWQAVLEPLVFTTEADVPISGGQCDAVGAPTRSPRSPGTRVGRQTGTSASLGRNGVGR</sequence>
<feature type="compositionally biased region" description="Polar residues" evidence="1">
    <location>
        <begin position="655"/>
        <end position="664"/>
    </location>
</feature>
<dbReference type="InterPro" id="IPR035897">
    <property type="entry name" value="Toll_tir_struct_dom_sf"/>
</dbReference>
<feature type="compositionally biased region" description="Basic residues" evidence="1">
    <location>
        <begin position="93"/>
        <end position="106"/>
    </location>
</feature>
<dbReference type="Proteomes" id="UP000323454">
    <property type="component" value="Unassembled WGS sequence"/>
</dbReference>
<feature type="region of interest" description="Disordered" evidence="1">
    <location>
        <begin position="1"/>
        <end position="108"/>
    </location>
</feature>
<dbReference type="Pfam" id="PF13676">
    <property type="entry name" value="TIR_2"/>
    <property type="match status" value="1"/>
</dbReference>
<feature type="transmembrane region" description="Helical" evidence="2">
    <location>
        <begin position="572"/>
        <end position="596"/>
    </location>
</feature>
<dbReference type="EMBL" id="VUOB01000029">
    <property type="protein sequence ID" value="KAA2261280.1"/>
    <property type="molecule type" value="Genomic_DNA"/>
</dbReference>
<gene>
    <name evidence="4" type="ORF">F0L68_17665</name>
</gene>
<evidence type="ECO:0000313" key="5">
    <source>
        <dbReference type="Proteomes" id="UP000323454"/>
    </source>
</evidence>
<dbReference type="Gene3D" id="3.40.50.10140">
    <property type="entry name" value="Toll/interleukin-1 receptor homology (TIR) domain"/>
    <property type="match status" value="1"/>
</dbReference>
<feature type="region of interest" description="Disordered" evidence="1">
    <location>
        <begin position="635"/>
        <end position="671"/>
    </location>
</feature>
<reference evidence="4 5" key="2">
    <citation type="submission" date="2019-09" db="EMBL/GenBank/DDBJ databases">
        <authorList>
            <person name="Jin C."/>
        </authorList>
    </citation>
    <scope>NUCLEOTIDE SEQUENCE [LARGE SCALE GENOMIC DNA]</scope>
    <source>
        <strain evidence="4 5">AN110305</strain>
    </source>
</reference>
<feature type="transmembrane region" description="Helical" evidence="2">
    <location>
        <begin position="335"/>
        <end position="353"/>
    </location>
</feature>
<name>A0A5B2XEB1_9PSEU</name>